<accession>A0ABX8R0G0</accession>
<evidence type="ECO:0000256" key="3">
    <source>
        <dbReference type="ARBA" id="ARBA00022801"/>
    </source>
</evidence>
<keyword evidence="4 5" id="KW-0720">Serine protease</keyword>
<keyword evidence="3 5" id="KW-0378">Hydrolase</keyword>
<evidence type="ECO:0000256" key="2">
    <source>
        <dbReference type="ARBA" id="ARBA00022670"/>
    </source>
</evidence>
<sequence length="586" mass="62665">MRRVLISATCAVALTTALAFPASAAPRRPEHEGVASEYVVLYREGVPLDEAHAAVKAAGGRIVHENEDVGVATVRSKNPEFTTDAMGHIALEGVAHNRIIGEAPQVPKKTAAATRAAPAKNTKNTKNAATVERTTGAQGTVTVAGKPSKDTEPLADLQWDMKQIHATNEGSYKTEPGDRRVLVGVLDTGVDGDHPDIKPNFNKKLSRNFTQDVPKDADGKELDGPCEFKSCVDPVDWDDNDHGTHVASTIASPRNGLGMSGVAPNVSLVNIRVGQDSGQFYLQPTVDGLTYAAKSGIDVVNMSYYLDPWLFNCADNPADKPADQLEQRTIVKATQRALDFAHDRGVTLISAAGNELIDYTKTNVDETSPDFPSVPGEKPYKRTVPASCASMPTEGDHVIPVSATGPSTRKSYYSSFGNGFIAVAAPGGDKVDAPDGKPDDRRGIWAAYPERLAKERGELNSDGSPKVPNIIRSCAEDECAYYQSIQGTSMASPHAVGVAALIVSKYGRKDRHNGGLTLNPRIVEGVLRATATTKPCPSPNTVEYVWYRLTDGKWVKNTSQQTCEGSKGRNGFFGNGIVDALNAVQN</sequence>
<name>A0ABX8R0G0_9ACTN</name>
<dbReference type="PROSITE" id="PS00138">
    <property type="entry name" value="SUBTILASE_SER"/>
    <property type="match status" value="1"/>
</dbReference>
<dbReference type="PANTHER" id="PTHR43806:SF11">
    <property type="entry name" value="CEREVISIN-RELATED"/>
    <property type="match status" value="1"/>
</dbReference>
<dbReference type="InterPro" id="IPR015500">
    <property type="entry name" value="Peptidase_S8_subtilisin-rel"/>
</dbReference>
<dbReference type="InterPro" id="IPR050131">
    <property type="entry name" value="Peptidase_S8_subtilisin-like"/>
</dbReference>
<keyword evidence="10" id="KW-1185">Reference proteome</keyword>
<organism evidence="9 10">
    <name type="scientific">Actinomadura graeca</name>
    <dbReference type="NCBI Taxonomy" id="2750812"/>
    <lineage>
        <taxon>Bacteria</taxon>
        <taxon>Bacillati</taxon>
        <taxon>Actinomycetota</taxon>
        <taxon>Actinomycetes</taxon>
        <taxon>Streptosporangiales</taxon>
        <taxon>Thermomonosporaceae</taxon>
        <taxon>Actinomadura</taxon>
    </lineage>
</organism>
<dbReference type="InterPro" id="IPR023828">
    <property type="entry name" value="Peptidase_S8_Ser-AS"/>
</dbReference>
<dbReference type="SUPFAM" id="SSF52743">
    <property type="entry name" value="Subtilisin-like"/>
    <property type="match status" value="1"/>
</dbReference>
<evidence type="ECO:0000256" key="7">
    <source>
        <dbReference type="SAM" id="SignalP"/>
    </source>
</evidence>
<dbReference type="Proteomes" id="UP001049518">
    <property type="component" value="Chromosome"/>
</dbReference>
<feature type="active site" description="Charge relay system" evidence="5">
    <location>
        <position position="187"/>
    </location>
</feature>
<dbReference type="PROSITE" id="PS00137">
    <property type="entry name" value="SUBTILASE_HIS"/>
    <property type="match status" value="1"/>
</dbReference>
<dbReference type="EMBL" id="CP059572">
    <property type="protein sequence ID" value="QXJ23452.1"/>
    <property type="molecule type" value="Genomic_DNA"/>
</dbReference>
<evidence type="ECO:0000259" key="8">
    <source>
        <dbReference type="Pfam" id="PF00082"/>
    </source>
</evidence>
<evidence type="ECO:0000313" key="10">
    <source>
        <dbReference type="Proteomes" id="UP001049518"/>
    </source>
</evidence>
<evidence type="ECO:0000313" key="9">
    <source>
        <dbReference type="EMBL" id="QXJ23452.1"/>
    </source>
</evidence>
<dbReference type="InterPro" id="IPR022398">
    <property type="entry name" value="Peptidase_S8_His-AS"/>
</dbReference>
<feature type="active site" description="Charge relay system" evidence="5">
    <location>
        <position position="242"/>
    </location>
</feature>
<evidence type="ECO:0000256" key="4">
    <source>
        <dbReference type="ARBA" id="ARBA00022825"/>
    </source>
</evidence>
<reference evidence="9" key="1">
    <citation type="submission" date="2020-07" db="EMBL/GenBank/DDBJ databases">
        <authorList>
            <person name="Tarantini F.S."/>
            <person name="Hong K.W."/>
            <person name="Chan K.G."/>
        </authorList>
    </citation>
    <scope>NUCLEOTIDE SEQUENCE</scope>
    <source>
        <strain evidence="9">32-07</strain>
    </source>
</reference>
<feature type="active site" description="Charge relay system" evidence="5">
    <location>
        <position position="489"/>
    </location>
</feature>
<feature type="domain" description="Peptidase S8/S53" evidence="8">
    <location>
        <begin position="179"/>
        <end position="543"/>
    </location>
</feature>
<evidence type="ECO:0000256" key="1">
    <source>
        <dbReference type="ARBA" id="ARBA00011073"/>
    </source>
</evidence>
<proteinExistence type="inferred from homology"/>
<dbReference type="PANTHER" id="PTHR43806">
    <property type="entry name" value="PEPTIDASE S8"/>
    <property type="match status" value="1"/>
</dbReference>
<evidence type="ECO:0000256" key="6">
    <source>
        <dbReference type="RuleBase" id="RU003355"/>
    </source>
</evidence>
<feature type="signal peptide" evidence="7">
    <location>
        <begin position="1"/>
        <end position="24"/>
    </location>
</feature>
<feature type="chain" id="PRO_5045305142" evidence="7">
    <location>
        <begin position="25"/>
        <end position="586"/>
    </location>
</feature>
<dbReference type="InterPro" id="IPR000209">
    <property type="entry name" value="Peptidase_S8/S53_dom"/>
</dbReference>
<dbReference type="PROSITE" id="PS00136">
    <property type="entry name" value="SUBTILASE_ASP"/>
    <property type="match status" value="1"/>
</dbReference>
<dbReference type="Gene3D" id="3.40.50.200">
    <property type="entry name" value="Peptidase S8/S53 domain"/>
    <property type="match status" value="1"/>
</dbReference>
<dbReference type="Pfam" id="PF00082">
    <property type="entry name" value="Peptidase_S8"/>
    <property type="match status" value="1"/>
</dbReference>
<gene>
    <name evidence="9" type="ORF">AGRA3207_004602</name>
</gene>
<protein>
    <submittedName>
        <fullName evidence="9">S8 family serine peptidase</fullName>
    </submittedName>
</protein>
<dbReference type="PRINTS" id="PR00723">
    <property type="entry name" value="SUBTILISIN"/>
</dbReference>
<dbReference type="PROSITE" id="PS51892">
    <property type="entry name" value="SUBTILASE"/>
    <property type="match status" value="1"/>
</dbReference>
<keyword evidence="7" id="KW-0732">Signal</keyword>
<dbReference type="InterPro" id="IPR036852">
    <property type="entry name" value="Peptidase_S8/S53_dom_sf"/>
</dbReference>
<keyword evidence="2 5" id="KW-0645">Protease</keyword>
<dbReference type="InterPro" id="IPR023827">
    <property type="entry name" value="Peptidase_S8_Asp-AS"/>
</dbReference>
<evidence type="ECO:0000256" key="5">
    <source>
        <dbReference type="PROSITE-ProRule" id="PRU01240"/>
    </source>
</evidence>
<comment type="similarity">
    <text evidence="1 5 6">Belongs to the peptidase S8 family.</text>
</comment>